<gene>
    <name evidence="1" type="ORF">NIES2135_28610</name>
</gene>
<dbReference type="PROSITE" id="PS51257">
    <property type="entry name" value="PROKAR_LIPOPROTEIN"/>
    <property type="match status" value="1"/>
</dbReference>
<evidence type="ECO:0000313" key="2">
    <source>
        <dbReference type="Proteomes" id="UP000217895"/>
    </source>
</evidence>
<dbReference type="EMBL" id="AP018203">
    <property type="protein sequence ID" value="BAY56033.1"/>
    <property type="molecule type" value="Genomic_DNA"/>
</dbReference>
<keyword evidence="2" id="KW-1185">Reference proteome</keyword>
<dbReference type="Pfam" id="PF16868">
    <property type="entry name" value="NMT1_3"/>
    <property type="match status" value="1"/>
</dbReference>
<sequence>MQKLFLQPSNLLTLSLVAVFSLLAGCSRSPKPITLSSGTSNGYYSRLAKQITTATNRTVNVQIQDQKSEGSIENLNRLLDRQVDFALVQLDVVSEAMQQGKVQAIAVLADEPIHIIALKNSNVRSLSDLEKKRVGIGAPGSGIYYTSELINTAFNLNIQKDTSGFDEAFRKLNNRQIDAAIYVGSIGASDRIRQQLVAQPSLQLVSIQPTFINYLMNRNPGAYQAMGIPQGIYSARPTIPDRDISTLATATVLVTRPDVDEKTVGLLTWSILYNSRQFSLFYPELQTGEARSLLQKNLLYVHPGAQSVYSQNADPREAWLRYLESNNDLQAGIVILVGTSGIGLIMRRWNRERCKKLLTSTITRLNELNQLLPQNAQQALSGVEDLSQEHRLMFIDGRITADTYEQVQHKTQTFTEECRKTIKQQHKELVLDTLLILDDWQAALQIDPESALQKLTSLKQQYRKMLIQDQVEIQAYIELMELTLLSVMSLARKTEAHENRSPDSEIISSPYSQ</sequence>
<evidence type="ECO:0000313" key="1">
    <source>
        <dbReference type="EMBL" id="BAY56033.1"/>
    </source>
</evidence>
<organism evidence="1 2">
    <name type="scientific">Leptolyngbya boryana NIES-2135</name>
    <dbReference type="NCBI Taxonomy" id="1973484"/>
    <lineage>
        <taxon>Bacteria</taxon>
        <taxon>Bacillati</taxon>
        <taxon>Cyanobacteriota</taxon>
        <taxon>Cyanophyceae</taxon>
        <taxon>Leptolyngbyales</taxon>
        <taxon>Leptolyngbyaceae</taxon>
        <taxon>Leptolyngbya group</taxon>
        <taxon>Leptolyngbya</taxon>
    </lineage>
</organism>
<reference evidence="1 2" key="1">
    <citation type="submission" date="2017-06" db="EMBL/GenBank/DDBJ databases">
        <title>Genome sequencing of cyanobaciteial culture collection at National Institute for Environmental Studies (NIES).</title>
        <authorList>
            <person name="Hirose Y."/>
            <person name="Shimura Y."/>
            <person name="Fujisawa T."/>
            <person name="Nakamura Y."/>
            <person name="Kawachi M."/>
        </authorList>
    </citation>
    <scope>NUCLEOTIDE SEQUENCE [LARGE SCALE GENOMIC DNA]</scope>
    <source>
        <strain evidence="1 2">NIES-2135</strain>
    </source>
</reference>
<protein>
    <submittedName>
        <fullName evidence="1">TRAP transporter solute receptor TAXI family protein</fullName>
    </submittedName>
</protein>
<dbReference type="InterPro" id="IPR011852">
    <property type="entry name" value="TRAP_TAXI"/>
</dbReference>
<dbReference type="NCBIfam" id="TIGR02122">
    <property type="entry name" value="TRAP_TAXI"/>
    <property type="match status" value="1"/>
</dbReference>
<dbReference type="PANTHER" id="PTHR42941:SF1">
    <property type="entry name" value="SLL1037 PROTEIN"/>
    <property type="match status" value="1"/>
</dbReference>
<dbReference type="Proteomes" id="UP000217895">
    <property type="component" value="Chromosome"/>
</dbReference>
<dbReference type="SUPFAM" id="SSF53850">
    <property type="entry name" value="Periplasmic binding protein-like II"/>
    <property type="match status" value="1"/>
</dbReference>
<keyword evidence="1" id="KW-0675">Receptor</keyword>
<proteinExistence type="predicted"/>
<dbReference type="PANTHER" id="PTHR42941">
    <property type="entry name" value="SLL1037 PROTEIN"/>
    <property type="match status" value="1"/>
</dbReference>
<accession>A0A1Z4JHA1</accession>
<dbReference type="Gene3D" id="3.40.190.10">
    <property type="entry name" value="Periplasmic binding protein-like II"/>
    <property type="match status" value="2"/>
</dbReference>
<dbReference type="AlphaFoldDB" id="A0A1Z4JHA1"/>
<name>A0A1Z4JHA1_LEPBY</name>